<keyword evidence="2" id="KW-1133">Transmembrane helix</keyword>
<evidence type="ECO:0000313" key="3">
    <source>
        <dbReference type="EMBL" id="CAL0332730.1"/>
    </source>
</evidence>
<dbReference type="Proteomes" id="UP001497480">
    <property type="component" value="Unassembled WGS sequence"/>
</dbReference>
<feature type="compositionally biased region" description="Polar residues" evidence="1">
    <location>
        <begin position="166"/>
        <end position="175"/>
    </location>
</feature>
<evidence type="ECO:0000256" key="2">
    <source>
        <dbReference type="SAM" id="Phobius"/>
    </source>
</evidence>
<keyword evidence="4" id="KW-1185">Reference proteome</keyword>
<proteinExistence type="predicted"/>
<feature type="region of interest" description="Disordered" evidence="1">
    <location>
        <begin position="34"/>
        <end position="175"/>
    </location>
</feature>
<organism evidence="3 4">
    <name type="scientific">Lupinus luteus</name>
    <name type="common">European yellow lupine</name>
    <dbReference type="NCBI Taxonomy" id="3873"/>
    <lineage>
        <taxon>Eukaryota</taxon>
        <taxon>Viridiplantae</taxon>
        <taxon>Streptophyta</taxon>
        <taxon>Embryophyta</taxon>
        <taxon>Tracheophyta</taxon>
        <taxon>Spermatophyta</taxon>
        <taxon>Magnoliopsida</taxon>
        <taxon>eudicotyledons</taxon>
        <taxon>Gunneridae</taxon>
        <taxon>Pentapetalae</taxon>
        <taxon>rosids</taxon>
        <taxon>fabids</taxon>
        <taxon>Fabales</taxon>
        <taxon>Fabaceae</taxon>
        <taxon>Papilionoideae</taxon>
        <taxon>50 kb inversion clade</taxon>
        <taxon>genistoids sensu lato</taxon>
        <taxon>core genistoids</taxon>
        <taxon>Genisteae</taxon>
        <taxon>Lupinus</taxon>
    </lineage>
</organism>
<keyword evidence="2" id="KW-0472">Membrane</keyword>
<feature type="transmembrane region" description="Helical" evidence="2">
    <location>
        <begin position="6"/>
        <end position="24"/>
    </location>
</feature>
<comment type="caution">
    <text evidence="3">The sequence shown here is derived from an EMBL/GenBank/DDBJ whole genome shotgun (WGS) entry which is preliminary data.</text>
</comment>
<feature type="compositionally biased region" description="Low complexity" evidence="1">
    <location>
        <begin position="72"/>
        <end position="94"/>
    </location>
</feature>
<feature type="compositionally biased region" description="Polar residues" evidence="1">
    <location>
        <begin position="95"/>
        <end position="109"/>
    </location>
</feature>
<gene>
    <name evidence="3" type="ORF">LLUT_LOCUS33790</name>
</gene>
<evidence type="ECO:0000256" key="1">
    <source>
        <dbReference type="SAM" id="MobiDB-lite"/>
    </source>
</evidence>
<name>A0AAV1YFY2_LUPLU</name>
<accession>A0AAV1YFY2</accession>
<reference evidence="3 4" key="1">
    <citation type="submission" date="2024-03" db="EMBL/GenBank/DDBJ databases">
        <authorList>
            <person name="Martinez-Hernandez J."/>
        </authorList>
    </citation>
    <scope>NUCLEOTIDE SEQUENCE [LARGE SCALE GENOMIC DNA]</scope>
</reference>
<evidence type="ECO:0000313" key="4">
    <source>
        <dbReference type="Proteomes" id="UP001497480"/>
    </source>
</evidence>
<keyword evidence="2" id="KW-0812">Transmembrane</keyword>
<dbReference type="EMBL" id="CAXHTB010000024">
    <property type="protein sequence ID" value="CAL0332730.1"/>
    <property type="molecule type" value="Genomic_DNA"/>
</dbReference>
<sequence length="175" mass="18871">MLYVFPHLVFVNFLFGFFFLQNRFRNPAMSGGYPQQGYQARPPTSWAPPDALARQPSYGYVQPGSYSGPSSQYNNPQQQYAGYPPQPAGGYSSGWEQSTAPPLQQSTQGAGYDYYSQQPPQQPQNPGGAVAPGDGSASYYSQPPASGYSQSGQGYAQDSYGGYQAPPQSGYGTII</sequence>
<dbReference type="AlphaFoldDB" id="A0AAV1YFY2"/>
<protein>
    <submittedName>
        <fullName evidence="3">Uncharacterized protein</fullName>
    </submittedName>
</protein>
<feature type="compositionally biased region" description="Polar residues" evidence="1">
    <location>
        <begin position="138"/>
        <end position="156"/>
    </location>
</feature>